<feature type="domain" description="HTH cro/C1-type" evidence="1">
    <location>
        <begin position="20"/>
        <end position="74"/>
    </location>
</feature>
<dbReference type="EMBL" id="BAAAJK010000001">
    <property type="protein sequence ID" value="GAA1380748.1"/>
    <property type="molecule type" value="Genomic_DNA"/>
</dbReference>
<name>A0ABP4I456_9PSEU</name>
<evidence type="ECO:0000313" key="2">
    <source>
        <dbReference type="EMBL" id="GAA1380748.1"/>
    </source>
</evidence>
<dbReference type="Gene3D" id="1.10.260.40">
    <property type="entry name" value="lambda repressor-like DNA-binding domains"/>
    <property type="match status" value="1"/>
</dbReference>
<dbReference type="Pfam" id="PF13560">
    <property type="entry name" value="HTH_31"/>
    <property type="match status" value="1"/>
</dbReference>
<reference evidence="3" key="1">
    <citation type="journal article" date="2019" name="Int. J. Syst. Evol. Microbiol.">
        <title>The Global Catalogue of Microorganisms (GCM) 10K type strain sequencing project: providing services to taxonomists for standard genome sequencing and annotation.</title>
        <authorList>
            <consortium name="The Broad Institute Genomics Platform"/>
            <consortium name="The Broad Institute Genome Sequencing Center for Infectious Disease"/>
            <person name="Wu L."/>
            <person name="Ma J."/>
        </authorList>
    </citation>
    <scope>NUCLEOTIDE SEQUENCE [LARGE SCALE GENOMIC DNA]</scope>
    <source>
        <strain evidence="3">JCM 11896</strain>
    </source>
</reference>
<organism evidence="2 3">
    <name type="scientific">Pseudonocardia kongjuensis</name>
    <dbReference type="NCBI Taxonomy" id="102227"/>
    <lineage>
        <taxon>Bacteria</taxon>
        <taxon>Bacillati</taxon>
        <taxon>Actinomycetota</taxon>
        <taxon>Actinomycetes</taxon>
        <taxon>Pseudonocardiales</taxon>
        <taxon>Pseudonocardiaceae</taxon>
        <taxon>Pseudonocardia</taxon>
    </lineage>
</organism>
<dbReference type="InterPro" id="IPR001387">
    <property type="entry name" value="Cro/C1-type_HTH"/>
</dbReference>
<evidence type="ECO:0000259" key="1">
    <source>
        <dbReference type="PROSITE" id="PS50943"/>
    </source>
</evidence>
<dbReference type="RefSeq" id="WP_344017983.1">
    <property type="nucleotide sequence ID" value="NZ_BAAAJK010000001.1"/>
</dbReference>
<protein>
    <recommendedName>
        <fullName evidence="1">HTH cro/C1-type domain-containing protein</fullName>
    </recommendedName>
</protein>
<sequence>MVDDPDNSGDNSRAAFAAELARLRAGSGRSLSSVADAAHADRTHVSHIEHGRRWPSRPVAAALDAALGADGALLARWKAAAAEPVPVPVVAGLDDVAELAALAAHAERSDVTGYVLDTIDATVDEYARAYARTPPAELLGDLRVLARHVGALLGGRATLAQRRRLMVAGGWLALLAATLHVDLGARRSAAAARTAAATLGREAEHGEIAAWSIEIDTWAALVDQDWRRAAALAEAGQAAAPVGSGAGVQLTAQRARAAARLGDGAAVRAALDHAGRIVDDQPAARPRDHHFTFDARKLDGYTATALSWLGDPAGERHARDVVDAYAAGGPPRRLATARLDLGLILARDRRPDEAAGLGVLAVDAGVLVPSNVWRATELDDALCSFRDVPEAAELHDRRRAADS</sequence>
<gene>
    <name evidence="2" type="ORF">GCM10009613_05570</name>
</gene>
<evidence type="ECO:0000313" key="3">
    <source>
        <dbReference type="Proteomes" id="UP001501414"/>
    </source>
</evidence>
<dbReference type="CDD" id="cd00093">
    <property type="entry name" value="HTH_XRE"/>
    <property type="match status" value="1"/>
</dbReference>
<dbReference type="Proteomes" id="UP001501414">
    <property type="component" value="Unassembled WGS sequence"/>
</dbReference>
<proteinExistence type="predicted"/>
<comment type="caution">
    <text evidence="2">The sequence shown here is derived from an EMBL/GenBank/DDBJ whole genome shotgun (WGS) entry which is preliminary data.</text>
</comment>
<accession>A0ABP4I456</accession>
<keyword evidence="3" id="KW-1185">Reference proteome</keyword>
<dbReference type="InterPro" id="IPR010982">
    <property type="entry name" value="Lambda_DNA-bd_dom_sf"/>
</dbReference>
<dbReference type="SMART" id="SM00530">
    <property type="entry name" value="HTH_XRE"/>
    <property type="match status" value="1"/>
</dbReference>
<dbReference type="PROSITE" id="PS50943">
    <property type="entry name" value="HTH_CROC1"/>
    <property type="match status" value="1"/>
</dbReference>
<dbReference type="SUPFAM" id="SSF47413">
    <property type="entry name" value="lambda repressor-like DNA-binding domains"/>
    <property type="match status" value="1"/>
</dbReference>